<evidence type="ECO:0000256" key="7">
    <source>
        <dbReference type="RuleBase" id="RU363032"/>
    </source>
</evidence>
<dbReference type="Proteomes" id="UP000196320">
    <property type="component" value="Unassembled WGS sequence"/>
</dbReference>
<dbReference type="InterPro" id="IPR025966">
    <property type="entry name" value="OppC_N"/>
</dbReference>
<feature type="transmembrane region" description="Helical" evidence="7">
    <location>
        <begin position="212"/>
        <end position="236"/>
    </location>
</feature>
<dbReference type="InterPro" id="IPR000515">
    <property type="entry name" value="MetI-like"/>
</dbReference>
<dbReference type="CDD" id="cd06261">
    <property type="entry name" value="TM_PBP2"/>
    <property type="match status" value="1"/>
</dbReference>
<dbReference type="GO" id="GO:0005886">
    <property type="term" value="C:plasma membrane"/>
    <property type="evidence" value="ECO:0007669"/>
    <property type="project" value="UniProtKB-SubCell"/>
</dbReference>
<feature type="transmembrane region" description="Helical" evidence="7">
    <location>
        <begin position="261"/>
        <end position="283"/>
    </location>
</feature>
<evidence type="ECO:0000256" key="5">
    <source>
        <dbReference type="ARBA" id="ARBA00022989"/>
    </source>
</evidence>
<evidence type="ECO:0000256" key="4">
    <source>
        <dbReference type="ARBA" id="ARBA00022692"/>
    </source>
</evidence>
<sequence>MTAPTTATLVTEPAAPRRRRGQLWAILRSSREAIVGLVVLGMFVLLALVGPALVPYDIHERVGGVYEPPSLAHPLGLDDGGVDMVALLVQGGQNSLLVGFTAAVISMVVGGGIGILAGYFGGWTDSALMRVTDYFMVVPLLPLAIIVSAVWGAGLTNMILVIGLLIWTTTARLIRAEVRSVKERAYVQRSRSIGASRSRIVFRHIVPQITPLLVANTTLAIASAIFLEAALAFLGLGDPNAITWGKIIELGFVRAAVSAGAWWAILPAGLCIALVVTACSLIGQAVEDALNPRLKVSHLTPRSFQLHAIHRQEAAMGTGTVRDATKEAR</sequence>
<dbReference type="RefSeq" id="WP_087131836.1">
    <property type="nucleotide sequence ID" value="NZ_FUKO01000022.1"/>
</dbReference>
<dbReference type="PROSITE" id="PS50928">
    <property type="entry name" value="ABC_TM1"/>
    <property type="match status" value="1"/>
</dbReference>
<feature type="domain" description="ABC transmembrane type-1" evidence="8">
    <location>
        <begin position="92"/>
        <end position="283"/>
    </location>
</feature>
<evidence type="ECO:0000313" key="10">
    <source>
        <dbReference type="Proteomes" id="UP000196320"/>
    </source>
</evidence>
<dbReference type="Gene3D" id="1.10.3720.10">
    <property type="entry name" value="MetI-like"/>
    <property type="match status" value="1"/>
</dbReference>
<dbReference type="OrthoDB" id="9812701at2"/>
<feature type="transmembrane region" description="Helical" evidence="7">
    <location>
        <begin position="33"/>
        <end position="54"/>
    </location>
</feature>
<evidence type="ECO:0000256" key="1">
    <source>
        <dbReference type="ARBA" id="ARBA00004651"/>
    </source>
</evidence>
<feature type="transmembrane region" description="Helical" evidence="7">
    <location>
        <begin position="134"/>
        <end position="152"/>
    </location>
</feature>
<dbReference type="SUPFAM" id="SSF161098">
    <property type="entry name" value="MetI-like"/>
    <property type="match status" value="1"/>
</dbReference>
<keyword evidence="6 7" id="KW-0472">Membrane</keyword>
<dbReference type="InterPro" id="IPR050366">
    <property type="entry name" value="BP-dependent_transpt_permease"/>
</dbReference>
<evidence type="ECO:0000313" key="9">
    <source>
        <dbReference type="EMBL" id="SJN37445.1"/>
    </source>
</evidence>
<keyword evidence="2 7" id="KW-0813">Transport</keyword>
<dbReference type="InterPro" id="IPR035906">
    <property type="entry name" value="MetI-like_sf"/>
</dbReference>
<evidence type="ECO:0000256" key="6">
    <source>
        <dbReference type="ARBA" id="ARBA00023136"/>
    </source>
</evidence>
<evidence type="ECO:0000256" key="3">
    <source>
        <dbReference type="ARBA" id="ARBA00022475"/>
    </source>
</evidence>
<dbReference type="Pfam" id="PF00528">
    <property type="entry name" value="BPD_transp_1"/>
    <property type="match status" value="1"/>
</dbReference>
<dbReference type="Pfam" id="PF12911">
    <property type="entry name" value="OppC_N"/>
    <property type="match status" value="1"/>
</dbReference>
<dbReference type="AlphaFoldDB" id="A0A1R4K056"/>
<dbReference type="PANTHER" id="PTHR43386">
    <property type="entry name" value="OLIGOPEPTIDE TRANSPORT SYSTEM PERMEASE PROTEIN APPC"/>
    <property type="match status" value="1"/>
</dbReference>
<comment type="subcellular location">
    <subcellularLocation>
        <location evidence="1 7">Cell membrane</location>
        <topology evidence="1 7">Multi-pass membrane protein</topology>
    </subcellularLocation>
</comment>
<name>A0A1R4K056_9MICO</name>
<keyword evidence="4 7" id="KW-0812">Transmembrane</keyword>
<organism evidence="9 10">
    <name type="scientific">Microbacterium esteraromaticum</name>
    <dbReference type="NCBI Taxonomy" id="57043"/>
    <lineage>
        <taxon>Bacteria</taxon>
        <taxon>Bacillati</taxon>
        <taxon>Actinomycetota</taxon>
        <taxon>Actinomycetes</taxon>
        <taxon>Micrococcales</taxon>
        <taxon>Microbacteriaceae</taxon>
        <taxon>Microbacterium</taxon>
    </lineage>
</organism>
<dbReference type="PANTHER" id="PTHR43386:SF1">
    <property type="entry name" value="D,D-DIPEPTIDE TRANSPORT SYSTEM PERMEASE PROTEIN DDPC-RELATED"/>
    <property type="match status" value="1"/>
</dbReference>
<feature type="transmembrane region" description="Helical" evidence="7">
    <location>
        <begin position="158"/>
        <end position="174"/>
    </location>
</feature>
<proteinExistence type="inferred from homology"/>
<accession>A0A1R4K056</accession>
<keyword evidence="10" id="KW-1185">Reference proteome</keyword>
<keyword evidence="5 7" id="KW-1133">Transmembrane helix</keyword>
<evidence type="ECO:0000259" key="8">
    <source>
        <dbReference type="PROSITE" id="PS50928"/>
    </source>
</evidence>
<gene>
    <name evidence="9" type="ORF">FM104_09630</name>
</gene>
<reference evidence="9 10" key="1">
    <citation type="submission" date="2017-02" db="EMBL/GenBank/DDBJ databases">
        <authorList>
            <person name="Peterson S.W."/>
        </authorList>
    </citation>
    <scope>NUCLEOTIDE SEQUENCE [LARGE SCALE GENOMIC DNA]</scope>
    <source>
        <strain evidence="9 10">B Mb 05.01</strain>
    </source>
</reference>
<evidence type="ECO:0000256" key="2">
    <source>
        <dbReference type="ARBA" id="ARBA00022448"/>
    </source>
</evidence>
<keyword evidence="3" id="KW-1003">Cell membrane</keyword>
<protein>
    <submittedName>
        <fullName evidence="9">Dipeptide transport system permease protein DppC (TC 3.A.1.5.2)</fullName>
    </submittedName>
</protein>
<comment type="similarity">
    <text evidence="7">Belongs to the binding-protein-dependent transport system permease family.</text>
</comment>
<dbReference type="EMBL" id="FUKO01000022">
    <property type="protein sequence ID" value="SJN37445.1"/>
    <property type="molecule type" value="Genomic_DNA"/>
</dbReference>
<dbReference type="GO" id="GO:0055085">
    <property type="term" value="P:transmembrane transport"/>
    <property type="evidence" value="ECO:0007669"/>
    <property type="project" value="InterPro"/>
</dbReference>
<feature type="transmembrane region" description="Helical" evidence="7">
    <location>
        <begin position="96"/>
        <end position="122"/>
    </location>
</feature>